<name>A0ABS9QJH8_9HYPH</name>
<dbReference type="InterPro" id="IPR010982">
    <property type="entry name" value="Lambda_DNA-bd_dom_sf"/>
</dbReference>
<protein>
    <submittedName>
        <fullName evidence="3">XRE family transcriptional regulator</fullName>
    </submittedName>
</protein>
<comment type="caution">
    <text evidence="3">The sequence shown here is derived from an EMBL/GenBank/DDBJ whole genome shotgun (WGS) entry which is preliminary data.</text>
</comment>
<evidence type="ECO:0000313" key="3">
    <source>
        <dbReference type="EMBL" id="MCG7507580.1"/>
    </source>
</evidence>
<dbReference type="Gene3D" id="1.10.260.40">
    <property type="entry name" value="lambda repressor-like DNA-binding domains"/>
    <property type="match status" value="1"/>
</dbReference>
<accession>A0ABS9QJH8</accession>
<dbReference type="PANTHER" id="PTHR46797:SF20">
    <property type="entry name" value="BLR4304 PROTEIN"/>
    <property type="match status" value="1"/>
</dbReference>
<dbReference type="CDD" id="cd02209">
    <property type="entry name" value="cupin_XRE_C"/>
    <property type="match status" value="1"/>
</dbReference>
<dbReference type="PANTHER" id="PTHR46797">
    <property type="entry name" value="HTH-TYPE TRANSCRIPTIONAL REGULATOR"/>
    <property type="match status" value="1"/>
</dbReference>
<organism evidence="3 4">
    <name type="scientific">Mesorhizobium retamae</name>
    <dbReference type="NCBI Taxonomy" id="2912854"/>
    <lineage>
        <taxon>Bacteria</taxon>
        <taxon>Pseudomonadati</taxon>
        <taxon>Pseudomonadota</taxon>
        <taxon>Alphaproteobacteria</taxon>
        <taxon>Hyphomicrobiales</taxon>
        <taxon>Phyllobacteriaceae</taxon>
        <taxon>Mesorhizobium</taxon>
    </lineage>
</organism>
<reference evidence="3 4" key="1">
    <citation type="submission" date="2022-02" db="EMBL/GenBank/DDBJ databases">
        <title>Draft genome sequence of Mezorhizobium retamae strain IRAMC:0171 isolated from Retama raetam nodules.</title>
        <authorList>
            <person name="Bengaied R."/>
            <person name="Sbissi I."/>
            <person name="Huber K."/>
            <person name="Ghodbane F."/>
            <person name="Nouioui I."/>
            <person name="Tarhouni M."/>
            <person name="Gtari M."/>
        </authorList>
    </citation>
    <scope>NUCLEOTIDE SEQUENCE [LARGE SCALE GENOMIC DNA]</scope>
    <source>
        <strain evidence="3 4">IRAMC:0171</strain>
    </source>
</reference>
<evidence type="ECO:0000256" key="1">
    <source>
        <dbReference type="ARBA" id="ARBA00023125"/>
    </source>
</evidence>
<keyword evidence="1" id="KW-0238">DNA-binding</keyword>
<dbReference type="SUPFAM" id="SSF47413">
    <property type="entry name" value="lambda repressor-like DNA-binding domains"/>
    <property type="match status" value="1"/>
</dbReference>
<feature type="domain" description="HTH cro/C1-type" evidence="2">
    <location>
        <begin position="11"/>
        <end position="65"/>
    </location>
</feature>
<dbReference type="InterPro" id="IPR050807">
    <property type="entry name" value="TransReg_Diox_bact_type"/>
</dbReference>
<dbReference type="PROSITE" id="PS50943">
    <property type="entry name" value="HTH_CROC1"/>
    <property type="match status" value="1"/>
</dbReference>
<dbReference type="InterPro" id="IPR013096">
    <property type="entry name" value="Cupin_2"/>
</dbReference>
<dbReference type="InterPro" id="IPR011051">
    <property type="entry name" value="RmlC_Cupin_sf"/>
</dbReference>
<evidence type="ECO:0000259" key="2">
    <source>
        <dbReference type="PROSITE" id="PS50943"/>
    </source>
</evidence>
<dbReference type="SUPFAM" id="SSF51182">
    <property type="entry name" value="RmlC-like cupins"/>
    <property type="match status" value="1"/>
</dbReference>
<dbReference type="CDD" id="cd00093">
    <property type="entry name" value="HTH_XRE"/>
    <property type="match status" value="1"/>
</dbReference>
<dbReference type="RefSeq" id="WP_239368856.1">
    <property type="nucleotide sequence ID" value="NZ_JAKREW010000026.1"/>
</dbReference>
<dbReference type="SMART" id="SM00530">
    <property type="entry name" value="HTH_XRE"/>
    <property type="match status" value="1"/>
</dbReference>
<dbReference type="Gene3D" id="2.60.120.10">
    <property type="entry name" value="Jelly Rolls"/>
    <property type="match status" value="1"/>
</dbReference>
<dbReference type="Pfam" id="PF01381">
    <property type="entry name" value="HTH_3"/>
    <property type="match status" value="1"/>
</dbReference>
<dbReference type="Pfam" id="PF07883">
    <property type="entry name" value="Cupin_2"/>
    <property type="match status" value="1"/>
</dbReference>
<dbReference type="InterPro" id="IPR014710">
    <property type="entry name" value="RmlC-like_jellyroll"/>
</dbReference>
<dbReference type="EMBL" id="JAKREW010000026">
    <property type="protein sequence ID" value="MCG7507580.1"/>
    <property type="molecule type" value="Genomic_DNA"/>
</dbReference>
<sequence length="206" mass="22730">MAKHPKLGSNLKALRQKHGWKLSDVSSKTGVAISTLSKVENDQMSLSYDKLLQIGEGLGLSMAELVAEPEISGHPLTRRSINRQGDGLQQKTQNYDYLYLSTDITKKRMVPVLTRITTRSLEEFGPLIKHSGEEFLYVLDGAIEVHTEHYAPVRLEKGESIYIDSTMGHAYLAVGQGDGLVLAVCSSAQPDFQSALIEMLDRQSSP</sequence>
<dbReference type="InterPro" id="IPR001387">
    <property type="entry name" value="Cro/C1-type_HTH"/>
</dbReference>
<gene>
    <name evidence="3" type="ORF">L4923_21320</name>
</gene>
<proteinExistence type="predicted"/>
<keyword evidence="4" id="KW-1185">Reference proteome</keyword>
<dbReference type="Proteomes" id="UP001201701">
    <property type="component" value="Unassembled WGS sequence"/>
</dbReference>
<evidence type="ECO:0000313" key="4">
    <source>
        <dbReference type="Proteomes" id="UP001201701"/>
    </source>
</evidence>